<dbReference type="HOGENOM" id="CLU_037161_1_0_1"/>
<dbReference type="PROSITE" id="PS50041">
    <property type="entry name" value="C_TYPE_LECTIN_2"/>
    <property type="match status" value="2"/>
</dbReference>
<dbReference type="Pfam" id="PF00059">
    <property type="entry name" value="Lectin_C"/>
    <property type="match status" value="2"/>
</dbReference>
<dbReference type="Proteomes" id="UP000008281">
    <property type="component" value="Unassembled WGS sequence"/>
</dbReference>
<dbReference type="Gene3D" id="3.10.100.10">
    <property type="entry name" value="Mannose-Binding Protein A, subunit A"/>
    <property type="match status" value="2"/>
</dbReference>
<dbReference type="eggNOG" id="KOG4297">
    <property type="taxonomic scope" value="Eukaryota"/>
</dbReference>
<dbReference type="InterPro" id="IPR001304">
    <property type="entry name" value="C-type_lectin-like"/>
</dbReference>
<gene>
    <name evidence="4" type="ORF">CRE_28919</name>
</gene>
<dbReference type="InterPro" id="IPR016187">
    <property type="entry name" value="CTDL_fold"/>
</dbReference>
<dbReference type="EMBL" id="DS268491">
    <property type="protein sequence ID" value="EFP11585.1"/>
    <property type="molecule type" value="Genomic_DNA"/>
</dbReference>
<dbReference type="RefSeq" id="XP_003099159.2">
    <property type="nucleotide sequence ID" value="XM_003099111.2"/>
</dbReference>
<sequence>MKPLLILLPLLAYTSISTAEKVCASGFKMVNNRCLALVRQYKSYSNAEKVCRFNGGAVIGLAKNAVDNRALVQFLQDAGVSTAWLGLKCGGGQCQWDDVDMLGGYNNFNGGIPSGDVCVQLNVGSGKWQSESCDKTLPFICELQETQKDCHSNCDYNYQNHCYTLVKQQKNFQDAENHCKSINAHMTSIHSFLEGRFVAQLYADWGLYWLGGTLTSADAKIKWLDGSSDDFETTKHHKDGNCLQYRVDSIGIGHDWFADNCGDESIFICKRPASC</sequence>
<dbReference type="CDD" id="cd00037">
    <property type="entry name" value="CLECT"/>
    <property type="match status" value="2"/>
</dbReference>
<feature type="domain" description="C-type lectin" evidence="3">
    <location>
        <begin position="158"/>
        <end position="270"/>
    </location>
</feature>
<dbReference type="CTD" id="9817640"/>
<dbReference type="PANTHER" id="PTHR22991">
    <property type="entry name" value="PROTEIN CBG13490"/>
    <property type="match status" value="1"/>
</dbReference>
<evidence type="ECO:0000313" key="5">
    <source>
        <dbReference type="Proteomes" id="UP000008281"/>
    </source>
</evidence>
<feature type="signal peptide" evidence="2">
    <location>
        <begin position="1"/>
        <end position="19"/>
    </location>
</feature>
<organism evidence="5">
    <name type="scientific">Caenorhabditis remanei</name>
    <name type="common">Caenorhabditis vulgaris</name>
    <dbReference type="NCBI Taxonomy" id="31234"/>
    <lineage>
        <taxon>Eukaryota</taxon>
        <taxon>Metazoa</taxon>
        <taxon>Ecdysozoa</taxon>
        <taxon>Nematoda</taxon>
        <taxon>Chromadorea</taxon>
        <taxon>Rhabditida</taxon>
        <taxon>Rhabditina</taxon>
        <taxon>Rhabditomorpha</taxon>
        <taxon>Rhabditoidea</taxon>
        <taxon>Rhabditidae</taxon>
        <taxon>Peloderinae</taxon>
        <taxon>Caenorhabditis</taxon>
    </lineage>
</organism>
<accession>E3MXH8</accession>
<dbReference type="InterPro" id="IPR016186">
    <property type="entry name" value="C-type_lectin-like/link_sf"/>
</dbReference>
<dbReference type="InParanoid" id="E3MXH8"/>
<proteinExistence type="predicted"/>
<dbReference type="OMA" id="IFICKRP"/>
<dbReference type="GeneID" id="9817640"/>
<name>E3MXH8_CAERE</name>
<dbReference type="AlphaFoldDB" id="E3MXH8"/>
<evidence type="ECO:0000259" key="3">
    <source>
        <dbReference type="PROSITE" id="PS50041"/>
    </source>
</evidence>
<keyword evidence="2" id="KW-0732">Signal</keyword>
<keyword evidence="5" id="KW-1185">Reference proteome</keyword>
<feature type="domain" description="C-type lectin" evidence="3">
    <location>
        <begin position="30"/>
        <end position="142"/>
    </location>
</feature>
<feature type="chain" id="PRO_5003177679" description="C-type lectin domain-containing protein" evidence="2">
    <location>
        <begin position="20"/>
        <end position="275"/>
    </location>
</feature>
<dbReference type="PROSITE" id="PS00615">
    <property type="entry name" value="C_TYPE_LECTIN_1"/>
    <property type="match status" value="1"/>
</dbReference>
<keyword evidence="1" id="KW-1015">Disulfide bond</keyword>
<dbReference type="SUPFAM" id="SSF56436">
    <property type="entry name" value="C-type lectin-like"/>
    <property type="match status" value="2"/>
</dbReference>
<evidence type="ECO:0000256" key="1">
    <source>
        <dbReference type="ARBA" id="ARBA00023157"/>
    </source>
</evidence>
<evidence type="ECO:0000313" key="4">
    <source>
        <dbReference type="EMBL" id="EFP11585.1"/>
    </source>
</evidence>
<dbReference type="SMART" id="SM00034">
    <property type="entry name" value="CLECT"/>
    <property type="match status" value="2"/>
</dbReference>
<dbReference type="PANTHER" id="PTHR22991:SF44">
    <property type="entry name" value="C-TYPE LECTIN-RELATED"/>
    <property type="match status" value="1"/>
</dbReference>
<dbReference type="STRING" id="31234.E3MXH8"/>
<evidence type="ECO:0000256" key="2">
    <source>
        <dbReference type="SAM" id="SignalP"/>
    </source>
</evidence>
<protein>
    <recommendedName>
        <fullName evidence="3">C-type lectin domain-containing protein</fullName>
    </recommendedName>
</protein>
<dbReference type="InterPro" id="IPR018378">
    <property type="entry name" value="C-type_lectin_CS"/>
</dbReference>
<dbReference type="OrthoDB" id="5778222at2759"/>
<dbReference type="InterPro" id="IPR050976">
    <property type="entry name" value="Snaclec"/>
</dbReference>
<dbReference type="KEGG" id="crq:GCK72_003837"/>
<reference evidence="4" key="1">
    <citation type="submission" date="2007-07" db="EMBL/GenBank/DDBJ databases">
        <title>PCAP assembly of the Caenorhabditis remanei genome.</title>
        <authorList>
            <consortium name="The Caenorhabditis remanei Sequencing Consortium"/>
            <person name="Wilson R.K."/>
        </authorList>
    </citation>
    <scope>NUCLEOTIDE SEQUENCE [LARGE SCALE GENOMIC DNA]</scope>
    <source>
        <strain evidence="4">PB4641</strain>
    </source>
</reference>